<keyword evidence="7" id="KW-0408">Iron</keyword>
<dbReference type="GO" id="GO:0046872">
    <property type="term" value="F:metal ion binding"/>
    <property type="evidence" value="ECO:0007669"/>
    <property type="project" value="UniProtKB-KW"/>
</dbReference>
<evidence type="ECO:0000256" key="7">
    <source>
        <dbReference type="ARBA" id="ARBA00023004"/>
    </source>
</evidence>
<dbReference type="InterPro" id="IPR001989">
    <property type="entry name" value="Radical_activat_CS"/>
</dbReference>
<dbReference type="PANTHER" id="PTHR30352">
    <property type="entry name" value="PYRUVATE FORMATE-LYASE-ACTIVATING ENZYME"/>
    <property type="match status" value="1"/>
</dbReference>
<evidence type="ECO:0000256" key="4">
    <source>
        <dbReference type="ARBA" id="ARBA00022691"/>
    </source>
</evidence>
<keyword evidence="5" id="KW-0479">Metal-binding</keyword>
<dbReference type="Gene3D" id="3.30.70.20">
    <property type="match status" value="1"/>
</dbReference>
<dbReference type="PANTHER" id="PTHR30352:SF4">
    <property type="entry name" value="PYRUVATE FORMATE-LYASE 2-ACTIVATING ENZYME"/>
    <property type="match status" value="1"/>
</dbReference>
<gene>
    <name evidence="12" type="ORF">DEQ80_01430</name>
</gene>
<sequence>MPQITGLVFNVQRFSLHDGPGIRTTVFLKGCPLHCFWCHNPEGLHPWPEVQFFPGRCVGCGECEKVCPQGAQQFLADGSRFYDRVRCAQCGTCVEVCYAESLRLVGKRVTLEETLLEVLADRAFYETSGGGVTLSGGEPFLQPVFTRALLAACKVEGLHTAVETSACCPWEAMEAVLPVTDLWMVDIKHLDAEKHRQATGVSNRQILENIRRLAETDRPLTLRVPVVPGVNDTPAEIGAIAEFVHGLNLRRGPAAPPISLELLPFHRLAGEKYRSLGMDDAAAELTPPSAEQMASLVAAASLLSIRVTSR</sequence>
<dbReference type="InterPro" id="IPR012839">
    <property type="entry name" value="Organic_radical_activase"/>
</dbReference>
<dbReference type="AlphaFoldDB" id="A0A3D1JFG0"/>
<dbReference type="GO" id="GO:0016491">
    <property type="term" value="F:oxidoreductase activity"/>
    <property type="evidence" value="ECO:0007669"/>
    <property type="project" value="UniProtKB-KW"/>
</dbReference>
<comment type="cofactor">
    <cofactor evidence="1">
        <name>[4Fe-4S] cluster</name>
        <dbReference type="ChEBI" id="CHEBI:49883"/>
    </cofactor>
</comment>
<dbReference type="OrthoDB" id="9782387at2"/>
<dbReference type="Gene3D" id="3.20.20.70">
    <property type="entry name" value="Aldolase class I"/>
    <property type="match status" value="1"/>
</dbReference>
<evidence type="ECO:0000313" key="13">
    <source>
        <dbReference type="Proteomes" id="UP000264141"/>
    </source>
</evidence>
<keyword evidence="4" id="KW-0949">S-adenosyl-L-methionine</keyword>
<evidence type="ECO:0000313" key="12">
    <source>
        <dbReference type="EMBL" id="HCE16498.1"/>
    </source>
</evidence>
<dbReference type="InterPro" id="IPR040074">
    <property type="entry name" value="BssD/PflA/YjjW"/>
</dbReference>
<dbReference type="NCBIfam" id="TIGR02494">
    <property type="entry name" value="PFLE_PFLC"/>
    <property type="match status" value="1"/>
</dbReference>
<dbReference type="PROSITE" id="PS01087">
    <property type="entry name" value="RADICAL_ACTIVATING"/>
    <property type="match status" value="1"/>
</dbReference>
<dbReference type="PROSITE" id="PS00198">
    <property type="entry name" value="4FE4S_FER_1"/>
    <property type="match status" value="1"/>
</dbReference>
<keyword evidence="3" id="KW-0004">4Fe-4S</keyword>
<dbReference type="PIRSF" id="PIRSF000371">
    <property type="entry name" value="PFL_act_enz"/>
    <property type="match status" value="1"/>
</dbReference>
<dbReference type="STRING" id="229919.GCA_001050195_03063"/>
<feature type="domain" description="Radical SAM core" evidence="11">
    <location>
        <begin position="17"/>
        <end position="306"/>
    </location>
</feature>
<reference evidence="12 13" key="1">
    <citation type="journal article" date="2018" name="Nat. Biotechnol.">
        <title>A standardized bacterial taxonomy based on genome phylogeny substantially revises the tree of life.</title>
        <authorList>
            <person name="Parks D.H."/>
            <person name="Chuvochina M."/>
            <person name="Waite D.W."/>
            <person name="Rinke C."/>
            <person name="Skarshewski A."/>
            <person name="Chaumeil P.A."/>
            <person name="Hugenholtz P."/>
        </authorList>
    </citation>
    <scope>NUCLEOTIDE SEQUENCE [LARGE SCALE GENOMIC DNA]</scope>
    <source>
        <strain evidence="12">UBA8781</strain>
    </source>
</reference>
<organism evidence="12 13">
    <name type="scientific">Anaerolinea thermolimosa</name>
    <dbReference type="NCBI Taxonomy" id="229919"/>
    <lineage>
        <taxon>Bacteria</taxon>
        <taxon>Bacillati</taxon>
        <taxon>Chloroflexota</taxon>
        <taxon>Anaerolineae</taxon>
        <taxon>Anaerolineales</taxon>
        <taxon>Anaerolineaceae</taxon>
        <taxon>Anaerolinea</taxon>
    </lineage>
</organism>
<dbReference type="InterPro" id="IPR017896">
    <property type="entry name" value="4Fe4S_Fe-S-bd"/>
</dbReference>
<dbReference type="RefSeq" id="WP_062195661.1">
    <property type="nucleotide sequence ID" value="NZ_DF967965.1"/>
</dbReference>
<dbReference type="EMBL" id="DPBP01000005">
    <property type="protein sequence ID" value="HCE16498.1"/>
    <property type="molecule type" value="Genomic_DNA"/>
</dbReference>
<proteinExistence type="inferred from homology"/>
<name>A0A3D1JFG0_9CHLR</name>
<accession>A0A3D1JFG0</accession>
<evidence type="ECO:0000259" key="10">
    <source>
        <dbReference type="PROSITE" id="PS51379"/>
    </source>
</evidence>
<evidence type="ECO:0000256" key="3">
    <source>
        <dbReference type="ARBA" id="ARBA00022485"/>
    </source>
</evidence>
<evidence type="ECO:0000256" key="1">
    <source>
        <dbReference type="ARBA" id="ARBA00001966"/>
    </source>
</evidence>
<comment type="similarity">
    <text evidence="2">Belongs to the organic radical-activating enzymes family.</text>
</comment>
<dbReference type="PROSITE" id="PS51918">
    <property type="entry name" value="RADICAL_SAM"/>
    <property type="match status" value="1"/>
</dbReference>
<evidence type="ECO:0000256" key="8">
    <source>
        <dbReference type="ARBA" id="ARBA00023014"/>
    </source>
</evidence>
<evidence type="ECO:0000256" key="5">
    <source>
        <dbReference type="ARBA" id="ARBA00022723"/>
    </source>
</evidence>
<dbReference type="InterPro" id="IPR034457">
    <property type="entry name" value="Organic_radical-activating"/>
</dbReference>
<dbReference type="SFLD" id="SFLDG01066">
    <property type="entry name" value="organic_radical-activating_enz"/>
    <property type="match status" value="1"/>
</dbReference>
<comment type="caution">
    <text evidence="12">The sequence shown here is derived from an EMBL/GenBank/DDBJ whole genome shotgun (WGS) entry which is preliminary data.</text>
</comment>
<dbReference type="InterPro" id="IPR017900">
    <property type="entry name" value="4Fe4S_Fe_S_CS"/>
</dbReference>
<dbReference type="SUPFAM" id="SSF54862">
    <property type="entry name" value="4Fe-4S ferredoxins"/>
    <property type="match status" value="1"/>
</dbReference>
<keyword evidence="8" id="KW-0411">Iron-sulfur</keyword>
<dbReference type="Pfam" id="PF04055">
    <property type="entry name" value="Radical_SAM"/>
    <property type="match status" value="1"/>
</dbReference>
<evidence type="ECO:0000256" key="9">
    <source>
        <dbReference type="ARBA" id="ARBA00047365"/>
    </source>
</evidence>
<dbReference type="PROSITE" id="PS51379">
    <property type="entry name" value="4FE4S_FER_2"/>
    <property type="match status" value="2"/>
</dbReference>
<keyword evidence="6" id="KW-0560">Oxidoreductase</keyword>
<dbReference type="SUPFAM" id="SSF102114">
    <property type="entry name" value="Radical SAM enzymes"/>
    <property type="match status" value="1"/>
</dbReference>
<dbReference type="SFLD" id="SFLDS00029">
    <property type="entry name" value="Radical_SAM"/>
    <property type="match status" value="1"/>
</dbReference>
<dbReference type="GO" id="GO:0051539">
    <property type="term" value="F:4 iron, 4 sulfur cluster binding"/>
    <property type="evidence" value="ECO:0007669"/>
    <property type="project" value="UniProtKB-KW"/>
</dbReference>
<dbReference type="InterPro" id="IPR013785">
    <property type="entry name" value="Aldolase_TIM"/>
</dbReference>
<dbReference type="Pfam" id="PF00037">
    <property type="entry name" value="Fer4"/>
    <property type="match status" value="1"/>
</dbReference>
<dbReference type="InterPro" id="IPR007197">
    <property type="entry name" value="rSAM"/>
</dbReference>
<evidence type="ECO:0000259" key="11">
    <source>
        <dbReference type="PROSITE" id="PS51918"/>
    </source>
</evidence>
<dbReference type="CDD" id="cd01335">
    <property type="entry name" value="Radical_SAM"/>
    <property type="match status" value="1"/>
</dbReference>
<dbReference type="Proteomes" id="UP000264141">
    <property type="component" value="Unassembled WGS sequence"/>
</dbReference>
<comment type="catalytic activity">
    <reaction evidence="9">
        <text>glycyl-[protein] + reduced [flavodoxin] + S-adenosyl-L-methionine = glycin-2-yl radical-[protein] + semiquinone [flavodoxin] + 5'-deoxyadenosine + L-methionine + H(+)</text>
        <dbReference type="Rhea" id="RHEA:61976"/>
        <dbReference type="Rhea" id="RHEA-COMP:10622"/>
        <dbReference type="Rhea" id="RHEA-COMP:14480"/>
        <dbReference type="Rhea" id="RHEA-COMP:15993"/>
        <dbReference type="Rhea" id="RHEA-COMP:15994"/>
        <dbReference type="ChEBI" id="CHEBI:15378"/>
        <dbReference type="ChEBI" id="CHEBI:17319"/>
        <dbReference type="ChEBI" id="CHEBI:29947"/>
        <dbReference type="ChEBI" id="CHEBI:32722"/>
        <dbReference type="ChEBI" id="CHEBI:57618"/>
        <dbReference type="ChEBI" id="CHEBI:57844"/>
        <dbReference type="ChEBI" id="CHEBI:59789"/>
        <dbReference type="ChEBI" id="CHEBI:140311"/>
    </reaction>
</comment>
<feature type="domain" description="4Fe-4S ferredoxin-type" evidence="10">
    <location>
        <begin position="48"/>
        <end position="77"/>
    </location>
</feature>
<feature type="domain" description="4Fe-4S ferredoxin-type" evidence="10">
    <location>
        <begin position="78"/>
        <end position="107"/>
    </location>
</feature>
<dbReference type="InterPro" id="IPR058240">
    <property type="entry name" value="rSAM_sf"/>
</dbReference>
<dbReference type="SFLD" id="SFLDG01118">
    <property type="entry name" value="activating_enzymes__group_2"/>
    <property type="match status" value="1"/>
</dbReference>
<evidence type="ECO:0000256" key="6">
    <source>
        <dbReference type="ARBA" id="ARBA00023002"/>
    </source>
</evidence>
<evidence type="ECO:0000256" key="2">
    <source>
        <dbReference type="ARBA" id="ARBA00009777"/>
    </source>
</evidence>
<protein>
    <submittedName>
        <fullName evidence="12">Glycyl-radical enzyme activating protein</fullName>
    </submittedName>
</protein>